<protein>
    <recommendedName>
        <fullName evidence="4">Sel1 repeat family protein</fullName>
    </recommendedName>
</protein>
<sequence length="473" mass="53827">MPLRSLCILSLLAMTSGVALADMGLAQVRHALFLDSRAPVEADLRRLAERGDRASMHLLGNLIASDPRKTDEAIDLYQRAFAQGRGEIRALTSLSRLLDRLPQRQAEHQAYVRTALMAIPLERDPYTLEAALETFLVYPQLFKNEQVERLLTLYQRSCIELCGSELYRAVDAARRGDREEAVRWYELAIRNDPRAIERYYTFLGDRRDSLFHAFAQRLEAEREQLPEQILHPLGELLETIAQAENEQATLPLQQLRIERDLNDGEIRQEQALAERYRVSRQYAQTWIEAAVARDYAPAMISRINYMLSWATEYSDAQVLELTARLEPLEPLRAKAAQAQVKLVNNWSSLDPHGAHQLIQELIASGYDDGEILLAGLYSKGSLDQPDQARALQILQRLADQGSLTAHYRIAQLYSEGRGICREPAKAYAHAYFAKQAGERRAESLLRRLERLSTPAQREEGLRISQQLTARTLP</sequence>
<evidence type="ECO:0000313" key="2">
    <source>
        <dbReference type="EMBL" id="PTU74211.1"/>
    </source>
</evidence>
<evidence type="ECO:0000256" key="1">
    <source>
        <dbReference type="SAM" id="SignalP"/>
    </source>
</evidence>
<reference evidence="2 3" key="1">
    <citation type="submission" date="2018-04" db="EMBL/GenBank/DDBJ databases">
        <title>Pseudomonas sp. nov., isolated from mangrove soil.</title>
        <authorList>
            <person name="Chen C."/>
        </authorList>
    </citation>
    <scope>NUCLEOTIDE SEQUENCE [LARGE SCALE GENOMIC DNA]</scope>
    <source>
        <strain evidence="2 3">TC-11</strain>
    </source>
</reference>
<organism evidence="2 3">
    <name type="scientific">Pseudomonas mangrovi</name>
    <dbReference type="NCBI Taxonomy" id="2161748"/>
    <lineage>
        <taxon>Bacteria</taxon>
        <taxon>Pseudomonadati</taxon>
        <taxon>Pseudomonadota</taxon>
        <taxon>Gammaproteobacteria</taxon>
        <taxon>Pseudomonadales</taxon>
        <taxon>Pseudomonadaceae</taxon>
        <taxon>Pseudomonas</taxon>
    </lineage>
</organism>
<proteinExistence type="predicted"/>
<evidence type="ECO:0008006" key="4">
    <source>
        <dbReference type="Google" id="ProtNLM"/>
    </source>
</evidence>
<dbReference type="InterPro" id="IPR011990">
    <property type="entry name" value="TPR-like_helical_dom_sf"/>
</dbReference>
<dbReference type="SMART" id="SM00671">
    <property type="entry name" value="SEL1"/>
    <property type="match status" value="3"/>
</dbReference>
<accession>A0A2T5P935</accession>
<dbReference type="RefSeq" id="WP_108107319.1">
    <property type="nucleotide sequence ID" value="NZ_QASN01000018.1"/>
</dbReference>
<keyword evidence="3" id="KW-1185">Reference proteome</keyword>
<feature type="signal peptide" evidence="1">
    <location>
        <begin position="1"/>
        <end position="21"/>
    </location>
</feature>
<dbReference type="PANTHER" id="PTHR11102">
    <property type="entry name" value="SEL-1-LIKE PROTEIN"/>
    <property type="match status" value="1"/>
</dbReference>
<comment type="caution">
    <text evidence="2">The sequence shown here is derived from an EMBL/GenBank/DDBJ whole genome shotgun (WGS) entry which is preliminary data.</text>
</comment>
<dbReference type="OrthoDB" id="6074988at2"/>
<keyword evidence="1" id="KW-0732">Signal</keyword>
<name>A0A2T5P935_9PSED</name>
<dbReference type="InterPro" id="IPR006597">
    <property type="entry name" value="Sel1-like"/>
</dbReference>
<dbReference type="PANTHER" id="PTHR11102:SF147">
    <property type="entry name" value="SEL1L ADAPTOR SUBUNIT OF ERAD E3 UBIQUITIN LIGASE"/>
    <property type="match status" value="1"/>
</dbReference>
<dbReference type="AlphaFoldDB" id="A0A2T5P935"/>
<dbReference type="Proteomes" id="UP000244064">
    <property type="component" value="Unassembled WGS sequence"/>
</dbReference>
<evidence type="ECO:0000313" key="3">
    <source>
        <dbReference type="Proteomes" id="UP000244064"/>
    </source>
</evidence>
<dbReference type="SUPFAM" id="SSF81901">
    <property type="entry name" value="HCP-like"/>
    <property type="match status" value="2"/>
</dbReference>
<dbReference type="EMBL" id="QASN01000018">
    <property type="protein sequence ID" value="PTU74211.1"/>
    <property type="molecule type" value="Genomic_DNA"/>
</dbReference>
<dbReference type="InterPro" id="IPR050767">
    <property type="entry name" value="Sel1_AlgK"/>
</dbReference>
<dbReference type="Gene3D" id="1.25.40.10">
    <property type="entry name" value="Tetratricopeptide repeat domain"/>
    <property type="match status" value="2"/>
</dbReference>
<dbReference type="Pfam" id="PF08238">
    <property type="entry name" value="Sel1"/>
    <property type="match status" value="4"/>
</dbReference>
<feature type="chain" id="PRO_5015532985" description="Sel1 repeat family protein" evidence="1">
    <location>
        <begin position="22"/>
        <end position="473"/>
    </location>
</feature>
<gene>
    <name evidence="2" type="ORF">DBO85_10970</name>
</gene>